<dbReference type="EMBL" id="CP147406">
    <property type="protein sequence ID" value="WXB95013.1"/>
    <property type="molecule type" value="Genomic_DNA"/>
</dbReference>
<protein>
    <submittedName>
        <fullName evidence="2">S-Ena type endospore appendage</fullName>
    </submittedName>
</protein>
<sequence>MAKLNCNMNMEEESCCVDDQVCLTVELEDTGTNFTFWEDFSDFVINSTIVVKNNEVGDDQGITATLVINGQPVATIDPGDTKSVTANGIKSLAIQAPSGNPESTVDISFSLHYKF</sequence>
<evidence type="ECO:0000259" key="1">
    <source>
        <dbReference type="Pfam" id="PF13157"/>
    </source>
</evidence>
<organism evidence="2 3">
    <name type="scientific">Bacillus kandeliae</name>
    <dbReference type="NCBI Taxonomy" id="3129297"/>
    <lineage>
        <taxon>Bacteria</taxon>
        <taxon>Bacillati</taxon>
        <taxon>Bacillota</taxon>
        <taxon>Bacilli</taxon>
        <taxon>Bacillales</taxon>
        <taxon>Bacillaceae</taxon>
        <taxon>Bacillus</taxon>
    </lineage>
</organism>
<accession>A0ABZ2NB95</accession>
<name>A0ABZ2NB95_9BACI</name>
<dbReference type="Proteomes" id="UP001387364">
    <property type="component" value="Plasmid unnamed2"/>
</dbReference>
<dbReference type="InterPro" id="IPR025055">
    <property type="entry name" value="Ena_core"/>
</dbReference>
<gene>
    <name evidence="2" type="ORF">WDJ61_18720</name>
</gene>
<geneLocation type="plasmid" evidence="2 3">
    <name>unnamed2</name>
</geneLocation>
<reference evidence="2 3" key="1">
    <citation type="submission" date="2024-02" db="EMBL/GenBank/DDBJ databases">
        <title>Seven novel Bacillus-like species.</title>
        <authorList>
            <person name="Liu G."/>
        </authorList>
    </citation>
    <scope>NUCLEOTIDE SEQUENCE [LARGE SCALE GENOMIC DNA]</scope>
    <source>
        <strain evidence="2 3">FJAT-52991</strain>
        <plasmid evidence="2 3">unnamed2</plasmid>
    </source>
</reference>
<dbReference type="Pfam" id="PF13157">
    <property type="entry name" value="Enas"/>
    <property type="match status" value="1"/>
</dbReference>
<keyword evidence="3" id="KW-1185">Reference proteome</keyword>
<dbReference type="RefSeq" id="WP_338754905.1">
    <property type="nucleotide sequence ID" value="NZ_CP147406.1"/>
</dbReference>
<keyword evidence="2" id="KW-0614">Plasmid</keyword>
<proteinExistence type="predicted"/>
<evidence type="ECO:0000313" key="3">
    <source>
        <dbReference type="Proteomes" id="UP001387364"/>
    </source>
</evidence>
<feature type="domain" description="Endospore appendages core" evidence="1">
    <location>
        <begin position="8"/>
        <end position="115"/>
    </location>
</feature>
<evidence type="ECO:0000313" key="2">
    <source>
        <dbReference type="EMBL" id="WXB95013.1"/>
    </source>
</evidence>